<feature type="domain" description="D-isomer specific 2-hydroxyacid dehydrogenase catalytic" evidence="1">
    <location>
        <begin position="6"/>
        <end position="58"/>
    </location>
</feature>
<reference evidence="2" key="1">
    <citation type="journal article" date="2020" name="Stud. Mycol.">
        <title>101 Dothideomycetes genomes: a test case for predicting lifestyles and emergence of pathogens.</title>
        <authorList>
            <person name="Haridas S."/>
            <person name="Albert R."/>
            <person name="Binder M."/>
            <person name="Bloem J."/>
            <person name="Labutti K."/>
            <person name="Salamov A."/>
            <person name="Andreopoulos B."/>
            <person name="Baker S."/>
            <person name="Barry K."/>
            <person name="Bills G."/>
            <person name="Bluhm B."/>
            <person name="Cannon C."/>
            <person name="Castanera R."/>
            <person name="Culley D."/>
            <person name="Daum C."/>
            <person name="Ezra D."/>
            <person name="Gonzalez J."/>
            <person name="Henrissat B."/>
            <person name="Kuo A."/>
            <person name="Liang C."/>
            <person name="Lipzen A."/>
            <person name="Lutzoni F."/>
            <person name="Magnuson J."/>
            <person name="Mondo S."/>
            <person name="Nolan M."/>
            <person name="Ohm R."/>
            <person name="Pangilinan J."/>
            <person name="Park H.-J."/>
            <person name="Ramirez L."/>
            <person name="Alfaro M."/>
            <person name="Sun H."/>
            <person name="Tritt A."/>
            <person name="Yoshinaga Y."/>
            <person name="Zwiers L.-H."/>
            <person name="Turgeon B."/>
            <person name="Goodwin S."/>
            <person name="Spatafora J."/>
            <person name="Crous P."/>
            <person name="Grigoriev I."/>
        </authorList>
    </citation>
    <scope>NUCLEOTIDE SEQUENCE</scope>
    <source>
        <strain evidence="2">CBS 690.94</strain>
    </source>
</reference>
<evidence type="ECO:0000313" key="3">
    <source>
        <dbReference type="Proteomes" id="UP000799764"/>
    </source>
</evidence>
<protein>
    <recommendedName>
        <fullName evidence="1">D-isomer specific 2-hydroxyacid dehydrogenase catalytic domain-containing protein</fullName>
    </recommendedName>
</protein>
<dbReference type="AlphaFoldDB" id="A0A9P4PWC5"/>
<comment type="caution">
    <text evidence="2">The sequence shown here is derived from an EMBL/GenBank/DDBJ whole genome shotgun (WGS) entry which is preliminary data.</text>
</comment>
<organism evidence="2 3">
    <name type="scientific">Karstenula rhodostoma CBS 690.94</name>
    <dbReference type="NCBI Taxonomy" id="1392251"/>
    <lineage>
        <taxon>Eukaryota</taxon>
        <taxon>Fungi</taxon>
        <taxon>Dikarya</taxon>
        <taxon>Ascomycota</taxon>
        <taxon>Pezizomycotina</taxon>
        <taxon>Dothideomycetes</taxon>
        <taxon>Pleosporomycetidae</taxon>
        <taxon>Pleosporales</taxon>
        <taxon>Massarineae</taxon>
        <taxon>Didymosphaeriaceae</taxon>
        <taxon>Karstenula</taxon>
    </lineage>
</organism>
<proteinExistence type="predicted"/>
<keyword evidence="3" id="KW-1185">Reference proteome</keyword>
<dbReference type="GO" id="GO:0051287">
    <property type="term" value="F:NAD binding"/>
    <property type="evidence" value="ECO:0007669"/>
    <property type="project" value="InterPro"/>
</dbReference>
<dbReference type="SUPFAM" id="SSF52283">
    <property type="entry name" value="Formate/glycerate dehydrogenase catalytic domain-like"/>
    <property type="match status" value="1"/>
</dbReference>
<accession>A0A9P4PWC5</accession>
<name>A0A9P4PWC5_9PLEO</name>
<sequence length="84" mass="9105">MLLGIYDQVDEELLAIACRQLDVIASIAVGAYHVDCALPKQGNIRLGYTPTCLTNAIAAISAMLILKVQEEPAELVAKQWPQIP</sequence>
<dbReference type="Proteomes" id="UP000799764">
    <property type="component" value="Unassembled WGS sequence"/>
</dbReference>
<evidence type="ECO:0000259" key="1">
    <source>
        <dbReference type="Pfam" id="PF00389"/>
    </source>
</evidence>
<dbReference type="Pfam" id="PF00389">
    <property type="entry name" value="2-Hacid_dh"/>
    <property type="match status" value="1"/>
</dbReference>
<dbReference type="GO" id="GO:0016616">
    <property type="term" value="F:oxidoreductase activity, acting on the CH-OH group of donors, NAD or NADP as acceptor"/>
    <property type="evidence" value="ECO:0007669"/>
    <property type="project" value="InterPro"/>
</dbReference>
<dbReference type="EMBL" id="MU001492">
    <property type="protein sequence ID" value="KAF2451422.1"/>
    <property type="molecule type" value="Genomic_DNA"/>
</dbReference>
<dbReference type="InterPro" id="IPR006139">
    <property type="entry name" value="D-isomer_2_OHA_DH_cat_dom"/>
</dbReference>
<evidence type="ECO:0000313" key="2">
    <source>
        <dbReference type="EMBL" id="KAF2451422.1"/>
    </source>
</evidence>
<dbReference type="Gene3D" id="3.40.50.720">
    <property type="entry name" value="NAD(P)-binding Rossmann-like Domain"/>
    <property type="match status" value="2"/>
</dbReference>
<gene>
    <name evidence="2" type="ORF">P171DRAFT_5922</name>
</gene>
<dbReference type="OrthoDB" id="298012at2759"/>